<dbReference type="GO" id="GO:0005524">
    <property type="term" value="F:ATP binding"/>
    <property type="evidence" value="ECO:0007669"/>
    <property type="project" value="UniProtKB-UniRule"/>
</dbReference>
<evidence type="ECO:0000256" key="8">
    <source>
        <dbReference type="ARBA" id="ARBA00048679"/>
    </source>
</evidence>
<keyword evidence="10" id="KW-0175">Coiled coil</keyword>
<evidence type="ECO:0000256" key="5">
    <source>
        <dbReference type="ARBA" id="ARBA00022777"/>
    </source>
</evidence>
<feature type="region of interest" description="Disordered" evidence="11">
    <location>
        <begin position="733"/>
        <end position="752"/>
    </location>
</feature>
<evidence type="ECO:0000259" key="12">
    <source>
        <dbReference type="PROSITE" id="PS50011"/>
    </source>
</evidence>
<dbReference type="GO" id="GO:0004674">
    <property type="term" value="F:protein serine/threonine kinase activity"/>
    <property type="evidence" value="ECO:0007669"/>
    <property type="project" value="UniProtKB-KW"/>
</dbReference>
<keyword evidence="3" id="KW-0808">Transferase</keyword>
<feature type="binding site" evidence="9">
    <location>
        <position position="61"/>
    </location>
    <ligand>
        <name>ATP</name>
        <dbReference type="ChEBI" id="CHEBI:30616"/>
    </ligand>
</feature>
<organism evidence="13 14">
    <name type="scientific">Mesorhabditis belari</name>
    <dbReference type="NCBI Taxonomy" id="2138241"/>
    <lineage>
        <taxon>Eukaryota</taxon>
        <taxon>Metazoa</taxon>
        <taxon>Ecdysozoa</taxon>
        <taxon>Nematoda</taxon>
        <taxon>Chromadorea</taxon>
        <taxon>Rhabditida</taxon>
        <taxon>Rhabditina</taxon>
        <taxon>Rhabditomorpha</taxon>
        <taxon>Rhabditoidea</taxon>
        <taxon>Rhabditidae</taxon>
        <taxon>Mesorhabditinae</taxon>
        <taxon>Mesorhabditis</taxon>
    </lineage>
</organism>
<dbReference type="InterPro" id="IPR011009">
    <property type="entry name" value="Kinase-like_dom_sf"/>
</dbReference>
<evidence type="ECO:0000256" key="1">
    <source>
        <dbReference type="ARBA" id="ARBA00012513"/>
    </source>
</evidence>
<accession>A0AAF3EB71</accession>
<dbReference type="AlphaFoldDB" id="A0AAF3EB71"/>
<evidence type="ECO:0000256" key="11">
    <source>
        <dbReference type="SAM" id="MobiDB-lite"/>
    </source>
</evidence>
<dbReference type="SUPFAM" id="SSF56112">
    <property type="entry name" value="Protein kinase-like (PK-like)"/>
    <property type="match status" value="1"/>
</dbReference>
<feature type="compositionally biased region" description="Basic and acidic residues" evidence="11">
    <location>
        <begin position="895"/>
        <end position="911"/>
    </location>
</feature>
<dbReference type="PROSITE" id="PS00107">
    <property type="entry name" value="PROTEIN_KINASE_ATP"/>
    <property type="match status" value="1"/>
</dbReference>
<dbReference type="InterPro" id="IPR017441">
    <property type="entry name" value="Protein_kinase_ATP_BS"/>
</dbReference>
<dbReference type="InterPro" id="IPR000719">
    <property type="entry name" value="Prot_kinase_dom"/>
</dbReference>
<feature type="compositionally biased region" description="Basic and acidic residues" evidence="11">
    <location>
        <begin position="409"/>
        <end position="419"/>
    </location>
</feature>
<name>A0AAF3EB71_9BILA</name>
<dbReference type="PROSITE" id="PS50011">
    <property type="entry name" value="PROTEIN_KINASE_DOM"/>
    <property type="match status" value="1"/>
</dbReference>
<dbReference type="PANTHER" id="PTHR47167">
    <property type="entry name" value="SERINE/THREONINE-PROTEIN KINASE TAO1-LIKE PROTEIN"/>
    <property type="match status" value="1"/>
</dbReference>
<keyword evidence="13" id="KW-1185">Reference proteome</keyword>
<dbReference type="PANTHER" id="PTHR47167:SF4">
    <property type="entry name" value="SERINE_THREONINE-PROTEIN KINASE TAO"/>
    <property type="match status" value="1"/>
</dbReference>
<feature type="coiled-coil region" evidence="10">
    <location>
        <begin position="500"/>
        <end position="578"/>
    </location>
</feature>
<evidence type="ECO:0000256" key="3">
    <source>
        <dbReference type="ARBA" id="ARBA00022679"/>
    </source>
</evidence>
<dbReference type="Pfam" id="PF00069">
    <property type="entry name" value="Pkinase"/>
    <property type="match status" value="1"/>
</dbReference>
<dbReference type="Gene3D" id="3.30.200.20">
    <property type="entry name" value="Phosphorylase Kinase, domain 1"/>
    <property type="match status" value="1"/>
</dbReference>
<evidence type="ECO:0000256" key="10">
    <source>
        <dbReference type="SAM" id="Coils"/>
    </source>
</evidence>
<dbReference type="Proteomes" id="UP000887575">
    <property type="component" value="Unassembled WGS sequence"/>
</dbReference>
<comment type="catalytic activity">
    <reaction evidence="8">
        <text>L-seryl-[protein] + ATP = O-phospho-L-seryl-[protein] + ADP + H(+)</text>
        <dbReference type="Rhea" id="RHEA:17989"/>
        <dbReference type="Rhea" id="RHEA-COMP:9863"/>
        <dbReference type="Rhea" id="RHEA-COMP:11604"/>
        <dbReference type="ChEBI" id="CHEBI:15378"/>
        <dbReference type="ChEBI" id="CHEBI:29999"/>
        <dbReference type="ChEBI" id="CHEBI:30616"/>
        <dbReference type="ChEBI" id="CHEBI:83421"/>
        <dbReference type="ChEBI" id="CHEBI:456216"/>
        <dbReference type="EC" id="2.7.11.1"/>
    </reaction>
</comment>
<protein>
    <recommendedName>
        <fullName evidence="1">non-specific serine/threonine protein kinase</fullName>
        <ecNumber evidence="1">2.7.11.1</ecNumber>
    </recommendedName>
</protein>
<evidence type="ECO:0000256" key="4">
    <source>
        <dbReference type="ARBA" id="ARBA00022741"/>
    </source>
</evidence>
<feature type="region of interest" description="Disordered" evidence="11">
    <location>
        <begin position="408"/>
        <end position="430"/>
    </location>
</feature>
<dbReference type="InterPro" id="IPR051234">
    <property type="entry name" value="TAO_STE20_kinase"/>
</dbReference>
<keyword evidence="2" id="KW-0723">Serine/threonine-protein kinase</keyword>
<comment type="catalytic activity">
    <reaction evidence="7">
        <text>L-threonyl-[protein] + ATP = O-phospho-L-threonyl-[protein] + ADP + H(+)</text>
        <dbReference type="Rhea" id="RHEA:46608"/>
        <dbReference type="Rhea" id="RHEA-COMP:11060"/>
        <dbReference type="Rhea" id="RHEA-COMP:11605"/>
        <dbReference type="ChEBI" id="CHEBI:15378"/>
        <dbReference type="ChEBI" id="CHEBI:30013"/>
        <dbReference type="ChEBI" id="CHEBI:30616"/>
        <dbReference type="ChEBI" id="CHEBI:61977"/>
        <dbReference type="ChEBI" id="CHEBI:456216"/>
        <dbReference type="EC" id="2.7.11.1"/>
    </reaction>
</comment>
<feature type="compositionally biased region" description="Polar residues" evidence="11">
    <location>
        <begin position="420"/>
        <end position="430"/>
    </location>
</feature>
<dbReference type="SMART" id="SM00220">
    <property type="entry name" value="S_TKc"/>
    <property type="match status" value="1"/>
</dbReference>
<feature type="region of interest" description="Disordered" evidence="11">
    <location>
        <begin position="333"/>
        <end position="393"/>
    </location>
</feature>
<reference evidence="14" key="1">
    <citation type="submission" date="2024-02" db="UniProtKB">
        <authorList>
            <consortium name="WormBaseParasite"/>
        </authorList>
    </citation>
    <scope>IDENTIFICATION</scope>
</reference>
<proteinExistence type="predicted"/>
<keyword evidence="4 9" id="KW-0547">Nucleotide-binding</keyword>
<feature type="compositionally biased region" description="Low complexity" evidence="11">
    <location>
        <begin position="366"/>
        <end position="389"/>
    </location>
</feature>
<feature type="region of interest" description="Disordered" evidence="11">
    <location>
        <begin position="895"/>
        <end position="923"/>
    </location>
</feature>
<feature type="compositionally biased region" description="Polar residues" evidence="11">
    <location>
        <begin position="338"/>
        <end position="350"/>
    </location>
</feature>
<feature type="domain" description="Protein kinase" evidence="12">
    <location>
        <begin position="31"/>
        <end position="290"/>
    </location>
</feature>
<dbReference type="GO" id="GO:0005737">
    <property type="term" value="C:cytoplasm"/>
    <property type="evidence" value="ECO:0007669"/>
    <property type="project" value="TreeGrafter"/>
</dbReference>
<evidence type="ECO:0000256" key="2">
    <source>
        <dbReference type="ARBA" id="ARBA00022527"/>
    </source>
</evidence>
<evidence type="ECO:0000256" key="6">
    <source>
        <dbReference type="ARBA" id="ARBA00022840"/>
    </source>
</evidence>
<sequence length="923" mass="107163">MPKPFQESKPGNLKDPTVASLFSAKDPELRFDDLREIGHGSFGAVYYAFDKESGETVAVKKMAFSGKQGHEKWNDIIKEVSFLQKINHPNIVQYKSCFLKDQTCWLIMEYCIGSAADIVDVLRKGLLESEIAAICAQTLDALGYLHGLNRIHRDVKAGNILLTDFGVVKLADFGSASVVSPAQTFIGTPFFMAPEVILAMDEGQYTEKADVWSLGITCIELAERRPPLFNMNAMSALYHIAQNDPPTLQPTENGETTPWSETFVSFIEQCLKKDPEERLNTTACMNHKFIKTPRSPKTIVELISRTKELVLELDNFQYRKMRKLMYLDQNKDIDESGEPSNPITESTSPLISAGSRASVPIGGTDSPDSNSNSNSLASYSSVRSSAGKSTSKKQRAGIPEVFWFPNVPPKEEQISDENRSLTTATPTSAISESPQILTDLRMLTPASNAPRRSPPPQFEFNIKDEMMTLRRSKFSTLRTTKVIAREHEDYLRDNNFAEQMSSYKRLRQVHHKELRQLEDRCKTELDVLHQKQEREMDQLNSNYAKERQKVQNGRTTEMDKRRKEYEEIERKLRKQISTRHQHELKSFAAAQLKEYKFNKEQERHRLKQQGSQFGNFEQQMKSAKDQLNKIKIDHERRFEKTLVGELEEEMRKHRRASLIRLHGHEERMGNEEMAIRERQMDSMHALLRNHHRQTTLIEEKQMQEIHNMKTRHQDIQHEAERGNQENYTRRLKEELRRKHAQQSKQQPKEIKAKEAQIRKQYRQAVKTQTRQFKIYHTQMLQSANALETKELTQKLKDDQKRRISLLTSQYESQIFNMVHEKTVKLDAEQEEEARLLDEKLANEERELKEYQARQKSQLSVQIQKEMDQLAERIALRLARLEQKVKENKEKHFALFRESETSRQERQKRQLQELDAAAGTSTAL</sequence>
<evidence type="ECO:0000256" key="9">
    <source>
        <dbReference type="PROSITE-ProRule" id="PRU10141"/>
    </source>
</evidence>
<dbReference type="FunFam" id="1.10.510.10:FF:000877">
    <property type="entry name" value="TAO kinase 2"/>
    <property type="match status" value="1"/>
</dbReference>
<evidence type="ECO:0000256" key="7">
    <source>
        <dbReference type="ARBA" id="ARBA00047899"/>
    </source>
</evidence>
<keyword evidence="6 9" id="KW-0067">ATP-binding</keyword>
<dbReference type="Gene3D" id="1.10.510.10">
    <property type="entry name" value="Transferase(Phosphotransferase) domain 1"/>
    <property type="match status" value="1"/>
</dbReference>
<evidence type="ECO:0000313" key="14">
    <source>
        <dbReference type="WBParaSite" id="MBELARI_LOCUS11183"/>
    </source>
</evidence>
<evidence type="ECO:0000313" key="13">
    <source>
        <dbReference type="Proteomes" id="UP000887575"/>
    </source>
</evidence>
<dbReference type="WBParaSite" id="MBELARI_LOCUS11183">
    <property type="protein sequence ID" value="MBELARI_LOCUS11183"/>
    <property type="gene ID" value="MBELARI_LOCUS11183"/>
</dbReference>
<dbReference type="EC" id="2.7.11.1" evidence="1"/>
<keyword evidence="5" id="KW-0418">Kinase</keyword>